<evidence type="ECO:0000313" key="3">
    <source>
        <dbReference type="EMBL" id="RWX75820.1"/>
    </source>
</evidence>
<dbReference type="GO" id="GO:0016020">
    <property type="term" value="C:membrane"/>
    <property type="evidence" value="ECO:0007669"/>
    <property type="project" value="InterPro"/>
</dbReference>
<dbReference type="OrthoDB" id="9810239at2"/>
<dbReference type="Proteomes" id="UP000287687">
    <property type="component" value="Unassembled WGS sequence"/>
</dbReference>
<feature type="transmembrane region" description="Helical" evidence="1">
    <location>
        <begin position="156"/>
        <end position="174"/>
    </location>
</feature>
<dbReference type="AlphaFoldDB" id="A0A3S3SVK0"/>
<comment type="caution">
    <text evidence="3">The sequence shown here is derived from an EMBL/GenBank/DDBJ whole genome shotgun (WGS) entry which is preliminary data.</text>
</comment>
<feature type="transmembrane region" description="Helical" evidence="1">
    <location>
        <begin position="181"/>
        <end position="203"/>
    </location>
</feature>
<keyword evidence="1" id="KW-0812">Transmembrane</keyword>
<feature type="transmembrane region" description="Helical" evidence="1">
    <location>
        <begin position="40"/>
        <end position="62"/>
    </location>
</feature>
<dbReference type="SUPFAM" id="SSF103481">
    <property type="entry name" value="Multidrug resistance efflux transporter EmrE"/>
    <property type="match status" value="2"/>
</dbReference>
<feature type="transmembrane region" description="Helical" evidence="1">
    <location>
        <begin position="74"/>
        <end position="95"/>
    </location>
</feature>
<evidence type="ECO:0000313" key="4">
    <source>
        <dbReference type="Proteomes" id="UP000287687"/>
    </source>
</evidence>
<keyword evidence="1" id="KW-1133">Transmembrane helix</keyword>
<sequence length="299" mass="31772">MSVSFMNNHRKGFLLTTVGGLALSFDVPLVRLGQGEMWSIIAFRSITTFAVGLALWIALRFFGRARPALVSGKAGLLAGLCYGLSTVTFLSAVFHTATANVVFIVAFTPMFAALLGWILLKERPSPATLITMLVMVVGVALIVSGGLASGHLIGDLLAALTALALACAITIGHATRIEMGLVPLLATIFPAAVGFTFMSSGGFQIEAPLWVIFDGAVMIPLAFWCLATGPKYLTGPEVGMFYLLETILAPVWVWIVFREVPSLETLAGGAILVLALVGYSIVQMQRMDKIRTLAVPKGL</sequence>
<dbReference type="PANTHER" id="PTHR22911">
    <property type="entry name" value="ACYL-MALONYL CONDENSING ENZYME-RELATED"/>
    <property type="match status" value="1"/>
</dbReference>
<dbReference type="Pfam" id="PF00892">
    <property type="entry name" value="EamA"/>
    <property type="match status" value="1"/>
</dbReference>
<evidence type="ECO:0000256" key="1">
    <source>
        <dbReference type="SAM" id="Phobius"/>
    </source>
</evidence>
<proteinExistence type="predicted"/>
<gene>
    <name evidence="3" type="ORF">EPK99_19255</name>
</gene>
<protein>
    <submittedName>
        <fullName evidence="3">DMT family transporter</fullName>
    </submittedName>
</protein>
<dbReference type="InterPro" id="IPR000620">
    <property type="entry name" value="EamA_dom"/>
</dbReference>
<name>A0A3S3SVK0_9HYPH</name>
<dbReference type="InterPro" id="IPR037185">
    <property type="entry name" value="EmrE-like"/>
</dbReference>
<evidence type="ECO:0000259" key="2">
    <source>
        <dbReference type="Pfam" id="PF00892"/>
    </source>
</evidence>
<feature type="transmembrane region" description="Helical" evidence="1">
    <location>
        <begin position="127"/>
        <end position="150"/>
    </location>
</feature>
<feature type="transmembrane region" description="Helical" evidence="1">
    <location>
        <begin position="209"/>
        <end position="227"/>
    </location>
</feature>
<organism evidence="3 4">
    <name type="scientific">Neorhizobium lilium</name>
    <dbReference type="NCBI Taxonomy" id="2503024"/>
    <lineage>
        <taxon>Bacteria</taxon>
        <taxon>Pseudomonadati</taxon>
        <taxon>Pseudomonadota</taxon>
        <taxon>Alphaproteobacteria</taxon>
        <taxon>Hyphomicrobiales</taxon>
        <taxon>Rhizobiaceae</taxon>
        <taxon>Rhizobium/Agrobacterium group</taxon>
        <taxon>Neorhizobium</taxon>
    </lineage>
</organism>
<dbReference type="EMBL" id="SBIP01000004">
    <property type="protein sequence ID" value="RWX75820.1"/>
    <property type="molecule type" value="Genomic_DNA"/>
</dbReference>
<accession>A0A3S3SVK0</accession>
<feature type="transmembrane region" description="Helical" evidence="1">
    <location>
        <begin position="263"/>
        <end position="282"/>
    </location>
</feature>
<keyword evidence="4" id="KW-1185">Reference proteome</keyword>
<feature type="domain" description="EamA" evidence="2">
    <location>
        <begin position="11"/>
        <end position="143"/>
    </location>
</feature>
<feature type="transmembrane region" description="Helical" evidence="1">
    <location>
        <begin position="239"/>
        <end position="257"/>
    </location>
</feature>
<feature type="transmembrane region" description="Helical" evidence="1">
    <location>
        <begin position="101"/>
        <end position="120"/>
    </location>
</feature>
<keyword evidence="1" id="KW-0472">Membrane</keyword>
<reference evidence="3 4" key="1">
    <citation type="submission" date="2019-01" db="EMBL/GenBank/DDBJ databases">
        <title>The draft genome of Rhizobium sp. 24NR.</title>
        <authorList>
            <person name="Liu L."/>
            <person name="Liang L."/>
            <person name="Shi S."/>
            <person name="Xu L."/>
            <person name="Wang X."/>
            <person name="Li L."/>
            <person name="Zhang X."/>
        </authorList>
    </citation>
    <scope>NUCLEOTIDE SEQUENCE [LARGE SCALE GENOMIC DNA]</scope>
    <source>
        <strain evidence="3 4">24NR</strain>
    </source>
</reference>